<keyword evidence="1" id="KW-0175">Coiled coil</keyword>
<name>A0A1V1P314_9BACT</name>
<evidence type="ECO:0000256" key="1">
    <source>
        <dbReference type="SAM" id="Coils"/>
    </source>
</evidence>
<dbReference type="AlphaFoldDB" id="A0A1V1P314"/>
<organism evidence="2 3">
    <name type="scientific">Candidatus Magnetoglobus multicellularis str. Araruama</name>
    <dbReference type="NCBI Taxonomy" id="890399"/>
    <lineage>
        <taxon>Bacteria</taxon>
        <taxon>Pseudomonadati</taxon>
        <taxon>Thermodesulfobacteriota</taxon>
        <taxon>Desulfobacteria</taxon>
        <taxon>Desulfobacterales</taxon>
        <taxon>Desulfobacteraceae</taxon>
        <taxon>Candidatus Magnetoglobus</taxon>
    </lineage>
</organism>
<gene>
    <name evidence="2" type="ORF">OMM_09870</name>
</gene>
<protein>
    <submittedName>
        <fullName evidence="2">Uncharacterized protein</fullName>
    </submittedName>
</protein>
<dbReference type="Proteomes" id="UP000189670">
    <property type="component" value="Unassembled WGS sequence"/>
</dbReference>
<evidence type="ECO:0000313" key="3">
    <source>
        <dbReference type="Proteomes" id="UP000189670"/>
    </source>
</evidence>
<sequence>MEKKGLDKRKLITGLDNAEKRLDKVRQEKAGIAEQLNKTMQENSHLESKIKNLKEELDKVRQDNCVVDSERTKSEIKPKNVMGWNVQQSKDGYYRCYRKKTNEYILSTSVRSLIWKK</sequence>
<comment type="caution">
    <text evidence="2">The sequence shown here is derived from an EMBL/GenBank/DDBJ whole genome shotgun (WGS) entry which is preliminary data.</text>
</comment>
<feature type="coiled-coil region" evidence="1">
    <location>
        <begin position="8"/>
        <end position="63"/>
    </location>
</feature>
<dbReference type="EMBL" id="ATBP01000730">
    <property type="protein sequence ID" value="ETR69125.1"/>
    <property type="molecule type" value="Genomic_DNA"/>
</dbReference>
<accession>A0A1V1P314</accession>
<proteinExistence type="predicted"/>
<evidence type="ECO:0000313" key="2">
    <source>
        <dbReference type="EMBL" id="ETR69125.1"/>
    </source>
</evidence>
<reference evidence="3" key="1">
    <citation type="submission" date="2012-11" db="EMBL/GenBank/DDBJ databases">
        <authorList>
            <person name="Lucero-Rivera Y.E."/>
            <person name="Tovar-Ramirez D."/>
        </authorList>
    </citation>
    <scope>NUCLEOTIDE SEQUENCE [LARGE SCALE GENOMIC DNA]</scope>
    <source>
        <strain evidence="3">Araruama</strain>
    </source>
</reference>